<name>A0A7H9HTV1_9SACH</name>
<organism evidence="3 4">
    <name type="scientific">Torulaspora globosa</name>
    <dbReference type="NCBI Taxonomy" id="48254"/>
    <lineage>
        <taxon>Eukaryota</taxon>
        <taxon>Fungi</taxon>
        <taxon>Dikarya</taxon>
        <taxon>Ascomycota</taxon>
        <taxon>Saccharomycotina</taxon>
        <taxon>Saccharomycetes</taxon>
        <taxon>Saccharomycetales</taxon>
        <taxon>Saccharomycetaceae</taxon>
        <taxon>Torulaspora</taxon>
    </lineage>
</organism>
<evidence type="ECO:0008006" key="5">
    <source>
        <dbReference type="Google" id="ProtNLM"/>
    </source>
</evidence>
<feature type="region of interest" description="Disordered" evidence="1">
    <location>
        <begin position="142"/>
        <end position="177"/>
    </location>
</feature>
<keyword evidence="2" id="KW-0732">Signal</keyword>
<gene>
    <name evidence="3" type="ORF">HG537_0E00160</name>
</gene>
<evidence type="ECO:0000313" key="3">
    <source>
        <dbReference type="EMBL" id="QLQ80663.1"/>
    </source>
</evidence>
<feature type="compositionally biased region" description="Low complexity" evidence="1">
    <location>
        <begin position="150"/>
        <end position="174"/>
    </location>
</feature>
<evidence type="ECO:0000313" key="4">
    <source>
        <dbReference type="Proteomes" id="UP000510647"/>
    </source>
</evidence>
<accession>A0A7H9HTV1</accession>
<proteinExistence type="predicted"/>
<sequence length="221" mass="22499">MKFLSAFCIILLTLARHIIADSESFGLLSIRSGSNLQYASVYVNEGKLYVGSGSELSAVVTDAGKLKFNNDSSTFAVVGSDGTVIEGSEADASDKFSIRNGHLIFNNIDGFYAIPEGASYLFSTQNAENAVGIAIRATAPNGQTVPDFSPPGVNSSSSFSSGTGTPASATSTVAQSETTSVTAVSQTSDGQIIAIQTENSAPRAVVGLGASIAAAAAALLL</sequence>
<dbReference type="AlphaFoldDB" id="A0A7H9HTV1"/>
<dbReference type="Proteomes" id="UP000510647">
    <property type="component" value="Chromosome 5"/>
</dbReference>
<evidence type="ECO:0000256" key="1">
    <source>
        <dbReference type="SAM" id="MobiDB-lite"/>
    </source>
</evidence>
<protein>
    <recommendedName>
        <fullName evidence="5">Cell wall protein CWP1</fullName>
    </recommendedName>
</protein>
<feature type="signal peptide" evidence="2">
    <location>
        <begin position="1"/>
        <end position="20"/>
    </location>
</feature>
<reference evidence="3 4" key="1">
    <citation type="submission" date="2020-06" db="EMBL/GenBank/DDBJ databases">
        <title>The yeast mating-type switching endonuclease HO is a domesticated member of an unorthodox homing genetic element family.</title>
        <authorList>
            <person name="Coughlan A.Y."/>
            <person name="Lombardi L."/>
            <person name="Braun-Galleani S."/>
            <person name="Martos A.R."/>
            <person name="Galeote V."/>
            <person name="Bigey F."/>
            <person name="Dequin S."/>
            <person name="Byrne K.P."/>
            <person name="Wolfe K.H."/>
        </authorList>
    </citation>
    <scope>NUCLEOTIDE SEQUENCE [LARGE SCALE GENOMIC DNA]</scope>
    <source>
        <strain evidence="3 4">CBS2947</strain>
    </source>
</reference>
<dbReference type="EMBL" id="CP059271">
    <property type="protein sequence ID" value="QLQ80663.1"/>
    <property type="molecule type" value="Genomic_DNA"/>
</dbReference>
<dbReference type="OrthoDB" id="5415592at2759"/>
<feature type="chain" id="PRO_5028980154" description="Cell wall protein CWP1" evidence="2">
    <location>
        <begin position="21"/>
        <end position="221"/>
    </location>
</feature>
<keyword evidence="4" id="KW-1185">Reference proteome</keyword>
<evidence type="ECO:0000256" key="2">
    <source>
        <dbReference type="SAM" id="SignalP"/>
    </source>
</evidence>